<gene>
    <name evidence="1" type="ORF">SAMN05444408_11721</name>
</gene>
<sequence length="176" mass="19952">MSGSRVLTKLFYKHIIMRKTLLAILFAGAIGTVKAQYGTMDQILTRLEERSGVNQNLESVNIDDKKFVFIKDEADHTERDFIIIKGNKATYVEIFDDKATGKSTSNVFSGDIIRKKNIISLRADMLENKKVPIPLTKTLLLTKQDNILYLIDVNTKTRWIDEAALSANKSKNKSKK</sequence>
<accession>A0A1M5B6H3</accession>
<keyword evidence="2" id="KW-1185">Reference proteome</keyword>
<organism evidence="1 2">
    <name type="scientific">Chryseobacterium takakiae</name>
    <dbReference type="NCBI Taxonomy" id="1302685"/>
    <lineage>
        <taxon>Bacteria</taxon>
        <taxon>Pseudomonadati</taxon>
        <taxon>Bacteroidota</taxon>
        <taxon>Flavobacteriia</taxon>
        <taxon>Flavobacteriales</taxon>
        <taxon>Weeksellaceae</taxon>
        <taxon>Chryseobacterium group</taxon>
        <taxon>Chryseobacterium</taxon>
    </lineage>
</organism>
<dbReference type="STRING" id="1302685.SAMN05444408_11721"/>
<proteinExistence type="predicted"/>
<evidence type="ECO:0000313" key="1">
    <source>
        <dbReference type="EMBL" id="SHF38055.1"/>
    </source>
</evidence>
<dbReference type="Proteomes" id="UP000184236">
    <property type="component" value="Unassembled WGS sequence"/>
</dbReference>
<dbReference type="EMBL" id="FQVO01000017">
    <property type="protein sequence ID" value="SHF38055.1"/>
    <property type="molecule type" value="Genomic_DNA"/>
</dbReference>
<protein>
    <submittedName>
        <fullName evidence="1">Uncharacterized protein</fullName>
    </submittedName>
</protein>
<name>A0A1M5B6H3_9FLAO</name>
<reference evidence="2" key="1">
    <citation type="submission" date="2016-11" db="EMBL/GenBank/DDBJ databases">
        <authorList>
            <person name="Varghese N."/>
            <person name="Submissions S."/>
        </authorList>
    </citation>
    <scope>NUCLEOTIDE SEQUENCE [LARGE SCALE GENOMIC DNA]</scope>
    <source>
        <strain evidence="2">DSM 26898</strain>
    </source>
</reference>
<dbReference type="AlphaFoldDB" id="A0A1M5B6H3"/>
<evidence type="ECO:0000313" key="2">
    <source>
        <dbReference type="Proteomes" id="UP000184236"/>
    </source>
</evidence>